<sequence length="147" mass="17250">MKEVFMKKRKFFQALACFQPEVVMCFIFRTYLLLMSVVIFTSAACQVVTQPPIVREPQSPQDMDKIVREDGIPLRIEETFEAYPSTRHITTLYYREGVYRFQTDEGKTYSALLSSSVRKIENLQQEVIPLWFKNKYPELDYAGLSIK</sequence>
<proteinExistence type="predicted"/>
<evidence type="ECO:0000313" key="2">
    <source>
        <dbReference type="Proteomes" id="UP000230885"/>
    </source>
</evidence>
<dbReference type="Proteomes" id="UP000230885">
    <property type="component" value="Unassembled WGS sequence"/>
</dbReference>
<gene>
    <name evidence="1" type="ORF">CO053_04335</name>
</gene>
<comment type="caution">
    <text evidence="1">The sequence shown here is derived from an EMBL/GenBank/DDBJ whole genome shotgun (WGS) entry which is preliminary data.</text>
</comment>
<name>A0A2M8ETS8_9BACT</name>
<dbReference type="AlphaFoldDB" id="A0A2M8ETS8"/>
<organism evidence="1 2">
    <name type="scientific">Candidatus Shapirobacteria bacterium CG_4_9_14_0_2_um_filter_40_11</name>
    <dbReference type="NCBI Taxonomy" id="1974876"/>
    <lineage>
        <taxon>Bacteria</taxon>
        <taxon>Candidatus Shapironibacteriota</taxon>
    </lineage>
</organism>
<dbReference type="EMBL" id="PFSE01000066">
    <property type="protein sequence ID" value="PJC28476.1"/>
    <property type="molecule type" value="Genomic_DNA"/>
</dbReference>
<accession>A0A2M8ETS8</accession>
<reference evidence="2" key="1">
    <citation type="submission" date="2017-09" db="EMBL/GenBank/DDBJ databases">
        <title>Depth-based differentiation of microbial function through sediment-hosted aquifers and enrichment of novel symbionts in the deep terrestrial subsurface.</title>
        <authorList>
            <person name="Probst A.J."/>
            <person name="Ladd B."/>
            <person name="Jarett J.K."/>
            <person name="Geller-Mcgrath D.E."/>
            <person name="Sieber C.M.K."/>
            <person name="Emerson J.B."/>
            <person name="Anantharaman K."/>
            <person name="Thomas B.C."/>
            <person name="Malmstrom R."/>
            <person name="Stieglmeier M."/>
            <person name="Klingl A."/>
            <person name="Woyke T."/>
            <person name="Ryan C.M."/>
            <person name="Banfield J.F."/>
        </authorList>
    </citation>
    <scope>NUCLEOTIDE SEQUENCE [LARGE SCALE GENOMIC DNA]</scope>
</reference>
<evidence type="ECO:0000313" key="1">
    <source>
        <dbReference type="EMBL" id="PJC28476.1"/>
    </source>
</evidence>
<protein>
    <submittedName>
        <fullName evidence="1">Uncharacterized protein</fullName>
    </submittedName>
</protein>